<dbReference type="Proteomes" id="UP000343335">
    <property type="component" value="Unassembled WGS sequence"/>
</dbReference>
<dbReference type="Gene3D" id="2.60.200.20">
    <property type="match status" value="1"/>
</dbReference>
<gene>
    <name evidence="3" type="ORF">PCO31010_03114</name>
</gene>
<keyword evidence="1" id="KW-0812">Transmembrane</keyword>
<organism evidence="3 4">
    <name type="scientific">Pandoraea commovens</name>
    <dbReference type="NCBI Taxonomy" id="2508289"/>
    <lineage>
        <taxon>Bacteria</taxon>
        <taxon>Pseudomonadati</taxon>
        <taxon>Pseudomonadota</taxon>
        <taxon>Betaproteobacteria</taxon>
        <taxon>Burkholderiales</taxon>
        <taxon>Burkholderiaceae</taxon>
        <taxon>Pandoraea</taxon>
    </lineage>
</organism>
<evidence type="ECO:0000313" key="3">
    <source>
        <dbReference type="EMBL" id="VVE20086.1"/>
    </source>
</evidence>
<dbReference type="Pfam" id="PF16697">
    <property type="entry name" value="Yop-YscD_cpl"/>
    <property type="match status" value="1"/>
</dbReference>
<reference evidence="3 4" key="1">
    <citation type="submission" date="2019-08" db="EMBL/GenBank/DDBJ databases">
        <authorList>
            <person name="Peeters C."/>
        </authorList>
    </citation>
    <scope>NUCLEOTIDE SEQUENCE [LARGE SCALE GENOMIC DNA]</scope>
    <source>
        <strain evidence="3 4">LMG 31010</strain>
    </source>
</reference>
<evidence type="ECO:0000313" key="4">
    <source>
        <dbReference type="Proteomes" id="UP000343335"/>
    </source>
</evidence>
<dbReference type="AlphaFoldDB" id="A0A5E4W968"/>
<evidence type="ECO:0000256" key="1">
    <source>
        <dbReference type="SAM" id="Phobius"/>
    </source>
</evidence>
<name>A0A5E4W968_9BURK</name>
<dbReference type="RefSeq" id="WP_150665022.1">
    <property type="nucleotide sequence ID" value="NZ_CABPSA010000005.1"/>
</dbReference>
<dbReference type="InterPro" id="IPR032030">
    <property type="entry name" value="YscD_cytoplasmic_dom"/>
</dbReference>
<accession>A0A5E4W968</accession>
<protein>
    <recommendedName>
        <fullName evidence="2">YscD cytoplasmic domain-containing protein</fullName>
    </recommendedName>
</protein>
<feature type="domain" description="YscD cytoplasmic" evidence="2">
    <location>
        <begin position="15"/>
        <end position="104"/>
    </location>
</feature>
<dbReference type="EMBL" id="CABPSA010000005">
    <property type="protein sequence ID" value="VVE20086.1"/>
    <property type="molecule type" value="Genomic_DNA"/>
</dbReference>
<keyword evidence="1" id="KW-0472">Membrane</keyword>
<sequence length="424" mass="44695">MFRNKTDQTEDVEFRVLTGSQSGAALKLNCTPHVVGSGNDADIFLSGHGIAPKHLSVCAMPEGFRIDILDTEAGPITLSRAAELSLVPLGTAVSLGNVVFTVARSGTAWPTATEMPSVRPTEAVARTKKRPQHWLSASLISLCGGSVAIAILIGLSQHSIATPTAKSPSQTVILKANEIRGALGRLGLSSSVQVNTDGATPVLVGYAPNQRTLENAMAVLTGEHGTIDSQVVAIDNLTARAKQYLASNGHKYKIVFDRNGVATLGGLTMTRSSAESAAKDLRDNVKGVSQVKTPFATEEQILNWLGTWEKQATDGPRSHANLAETADGNWEITGAFTPQQRLSLIQSLRNRASAINVVATISVHSTAQPKALAPKPVPVLAVSRGPLPYVLLKDGERLFINGVVNGQRLVSIEDAGPVFSPLGS</sequence>
<evidence type="ECO:0000259" key="2">
    <source>
        <dbReference type="Pfam" id="PF16697"/>
    </source>
</evidence>
<dbReference type="CDD" id="cd00060">
    <property type="entry name" value="FHA"/>
    <property type="match status" value="1"/>
</dbReference>
<keyword evidence="1" id="KW-1133">Transmembrane helix</keyword>
<proteinExistence type="predicted"/>
<dbReference type="OrthoDB" id="9124756at2"/>
<feature type="transmembrane region" description="Helical" evidence="1">
    <location>
        <begin position="134"/>
        <end position="155"/>
    </location>
</feature>